<dbReference type="Proteomes" id="UP001372338">
    <property type="component" value="Unassembled WGS sequence"/>
</dbReference>
<gene>
    <name evidence="3" type="ORF">RIF29_17160</name>
</gene>
<dbReference type="PANTHER" id="PTHR47370">
    <property type="entry name" value="ACYL-COA N-ACYLTRANSFERASES (NAT) SUPERFAMILY PROTEIN"/>
    <property type="match status" value="1"/>
</dbReference>
<feature type="compositionally biased region" description="Pro residues" evidence="1">
    <location>
        <begin position="445"/>
        <end position="459"/>
    </location>
</feature>
<dbReference type="EMBL" id="JAYWIO010000003">
    <property type="protein sequence ID" value="KAK7276029.1"/>
    <property type="molecule type" value="Genomic_DNA"/>
</dbReference>
<sequence length="519" mass="57113">MFPCLKLPTLPDFLDPFGLYFMYGVYHEGPFSGKLVRALCKFVHNISSKYKDENCKIIVTEVGGRDHDLIHHIPHRKLLSCPDLWCIKALKNEGTNTSHELTLTNTAPPRALFVDPRERKQKTHATLVFHTGGVFKRGENSVLQYVNGTVDKFPPVDVDLINYFDLVKMFVHIGYRDSDLKKIMWMHPDARDFEIGLRPLRANVNLDIELMCDAYEGSKNCEEIHLFFVHQESEINEEVQSRPHKGKDKVVAVDLVSSSSSSDDYDSAEDSAYRPPPSYIVEEDSDEEEFAIQKKKKVATKPKATTNKLNSGPSNNKKKKVMQKKKDVPNEAESGPSSDDDIDDEHEDEDDSDIDNEYFEQFGSGVTTGGEIVAGIAAPTGSTVAGPTPPAAGNGGIVVTGVGNAPTARTNAEPTAAHAPATATATTTTTTTYFASIEEIIGTSEPPPQRAFRPPPIRPPSFKTRHAIPPPFHPSLVVSPQCIRPPAPISSGTSSKQFTFVPTPGFKPPPTDGNNYNKK</sequence>
<evidence type="ECO:0000259" key="2">
    <source>
        <dbReference type="Pfam" id="PF26130"/>
    </source>
</evidence>
<feature type="domain" description="PB1-like" evidence="2">
    <location>
        <begin position="123"/>
        <end position="230"/>
    </location>
</feature>
<evidence type="ECO:0000313" key="4">
    <source>
        <dbReference type="Proteomes" id="UP001372338"/>
    </source>
</evidence>
<dbReference type="PANTHER" id="PTHR47370:SF1">
    <property type="entry name" value="ACYL-COA N-ACYLTRANSFERASES (NAT) SUPERFAMILY PROTEIN"/>
    <property type="match status" value="1"/>
</dbReference>
<comment type="caution">
    <text evidence="3">The sequence shown here is derived from an EMBL/GenBank/DDBJ whole genome shotgun (WGS) entry which is preliminary data.</text>
</comment>
<dbReference type="Pfam" id="PF26130">
    <property type="entry name" value="PB1-like"/>
    <property type="match status" value="1"/>
</dbReference>
<evidence type="ECO:0000313" key="3">
    <source>
        <dbReference type="EMBL" id="KAK7276029.1"/>
    </source>
</evidence>
<proteinExistence type="predicted"/>
<feature type="region of interest" description="Disordered" evidence="1">
    <location>
        <begin position="256"/>
        <end position="366"/>
    </location>
</feature>
<feature type="compositionally biased region" description="Acidic residues" evidence="1">
    <location>
        <begin position="338"/>
        <end position="358"/>
    </location>
</feature>
<dbReference type="AlphaFoldDB" id="A0AAN9FGS9"/>
<feature type="region of interest" description="Disordered" evidence="1">
    <location>
        <begin position="404"/>
        <end position="428"/>
    </location>
</feature>
<feature type="compositionally biased region" description="Acidic residues" evidence="1">
    <location>
        <begin position="281"/>
        <end position="290"/>
    </location>
</feature>
<dbReference type="InterPro" id="IPR052810">
    <property type="entry name" value="Plant_NAT"/>
</dbReference>
<protein>
    <recommendedName>
        <fullName evidence="2">PB1-like domain-containing protein</fullName>
    </recommendedName>
</protein>
<reference evidence="3 4" key="1">
    <citation type="submission" date="2024-01" db="EMBL/GenBank/DDBJ databases">
        <title>The genomes of 5 underutilized Papilionoideae crops provide insights into root nodulation and disease resistanc.</title>
        <authorList>
            <person name="Yuan L."/>
        </authorList>
    </citation>
    <scope>NUCLEOTIDE SEQUENCE [LARGE SCALE GENOMIC DNA]</scope>
    <source>
        <strain evidence="3">ZHUSHIDOU_FW_LH</strain>
        <tissue evidence="3">Leaf</tissue>
    </source>
</reference>
<organism evidence="3 4">
    <name type="scientific">Crotalaria pallida</name>
    <name type="common">Smooth rattlebox</name>
    <name type="synonym">Crotalaria striata</name>
    <dbReference type="NCBI Taxonomy" id="3830"/>
    <lineage>
        <taxon>Eukaryota</taxon>
        <taxon>Viridiplantae</taxon>
        <taxon>Streptophyta</taxon>
        <taxon>Embryophyta</taxon>
        <taxon>Tracheophyta</taxon>
        <taxon>Spermatophyta</taxon>
        <taxon>Magnoliopsida</taxon>
        <taxon>eudicotyledons</taxon>
        <taxon>Gunneridae</taxon>
        <taxon>Pentapetalae</taxon>
        <taxon>rosids</taxon>
        <taxon>fabids</taxon>
        <taxon>Fabales</taxon>
        <taxon>Fabaceae</taxon>
        <taxon>Papilionoideae</taxon>
        <taxon>50 kb inversion clade</taxon>
        <taxon>genistoids sensu lato</taxon>
        <taxon>core genistoids</taxon>
        <taxon>Crotalarieae</taxon>
        <taxon>Crotalaria</taxon>
    </lineage>
</organism>
<name>A0AAN9FGS9_CROPI</name>
<feature type="compositionally biased region" description="Polar residues" evidence="1">
    <location>
        <begin position="490"/>
        <end position="500"/>
    </location>
</feature>
<accession>A0AAN9FGS9</accession>
<dbReference type="InterPro" id="IPR058594">
    <property type="entry name" value="PB1-like_dom_pln"/>
</dbReference>
<evidence type="ECO:0000256" key="1">
    <source>
        <dbReference type="SAM" id="MobiDB-lite"/>
    </source>
</evidence>
<feature type="region of interest" description="Disordered" evidence="1">
    <location>
        <begin position="442"/>
        <end position="519"/>
    </location>
</feature>
<keyword evidence="4" id="KW-1185">Reference proteome</keyword>